<dbReference type="EMBL" id="ML975153">
    <property type="protein sequence ID" value="KAF1814602.1"/>
    <property type="molecule type" value="Genomic_DNA"/>
</dbReference>
<name>A0A6G1G9E1_9PEZI</name>
<evidence type="ECO:0000313" key="4">
    <source>
        <dbReference type="Proteomes" id="UP000504638"/>
    </source>
</evidence>
<dbReference type="PANTHER" id="PTHR39599">
    <property type="entry name" value="GPI-ANCHORED PROTEIN (EUROFUNG)-RELATED-RELATED"/>
    <property type="match status" value="1"/>
</dbReference>
<evidence type="ECO:0000256" key="2">
    <source>
        <dbReference type="SAM" id="SignalP"/>
    </source>
</evidence>
<feature type="region of interest" description="Disordered" evidence="1">
    <location>
        <begin position="95"/>
        <end position="116"/>
    </location>
</feature>
<reference evidence="5" key="3">
    <citation type="submission" date="2025-04" db="UniProtKB">
        <authorList>
            <consortium name="RefSeq"/>
        </authorList>
    </citation>
    <scope>IDENTIFICATION</scope>
    <source>
        <strain evidence="5">CBS 781.70</strain>
    </source>
</reference>
<reference evidence="3 5" key="1">
    <citation type="submission" date="2020-01" db="EMBL/GenBank/DDBJ databases">
        <authorList>
            <consortium name="DOE Joint Genome Institute"/>
            <person name="Haridas S."/>
            <person name="Albert R."/>
            <person name="Binder M."/>
            <person name="Bloem J."/>
            <person name="Labutti K."/>
            <person name="Salamov A."/>
            <person name="Andreopoulos B."/>
            <person name="Baker S.E."/>
            <person name="Barry K."/>
            <person name="Bills G."/>
            <person name="Bluhm B.H."/>
            <person name="Cannon C."/>
            <person name="Castanera R."/>
            <person name="Culley D.E."/>
            <person name="Daum C."/>
            <person name="Ezra D."/>
            <person name="Gonzalez J.B."/>
            <person name="Henrissat B."/>
            <person name="Kuo A."/>
            <person name="Liang C."/>
            <person name="Lipzen A."/>
            <person name="Lutzoni F."/>
            <person name="Magnuson J."/>
            <person name="Mondo S."/>
            <person name="Nolan M."/>
            <person name="Ohm R."/>
            <person name="Pangilinan J."/>
            <person name="Park H.-J."/>
            <person name="Ramirez L."/>
            <person name="Alfaro M."/>
            <person name="Sun H."/>
            <person name="Tritt A."/>
            <person name="Yoshinaga Y."/>
            <person name="Zwiers L.-H."/>
            <person name="Turgeon B.G."/>
            <person name="Goodwin S.B."/>
            <person name="Spatafora J.W."/>
            <person name="Crous P.W."/>
            <person name="Grigoriev I.V."/>
        </authorList>
    </citation>
    <scope>NUCLEOTIDE SEQUENCE</scope>
    <source>
        <strain evidence="3 5">CBS 781.70</strain>
    </source>
</reference>
<keyword evidence="2" id="KW-0732">Signal</keyword>
<dbReference type="OrthoDB" id="2426396at2759"/>
<reference evidence="5" key="2">
    <citation type="submission" date="2020-04" db="EMBL/GenBank/DDBJ databases">
        <authorList>
            <consortium name="NCBI Genome Project"/>
        </authorList>
    </citation>
    <scope>NUCLEOTIDE SEQUENCE</scope>
    <source>
        <strain evidence="5">CBS 781.70</strain>
    </source>
</reference>
<evidence type="ECO:0008006" key="6">
    <source>
        <dbReference type="Google" id="ProtNLM"/>
    </source>
</evidence>
<dbReference type="GeneID" id="54419676"/>
<dbReference type="AlphaFoldDB" id="A0A6G1G9E1"/>
<evidence type="ECO:0000256" key="1">
    <source>
        <dbReference type="SAM" id="MobiDB-lite"/>
    </source>
</evidence>
<feature type="chain" id="PRO_5044631925" description="GPI anchored protein" evidence="2">
    <location>
        <begin position="29"/>
        <end position="478"/>
    </location>
</feature>
<dbReference type="Proteomes" id="UP000504638">
    <property type="component" value="Unplaced"/>
</dbReference>
<feature type="region of interest" description="Disordered" evidence="1">
    <location>
        <begin position="263"/>
        <end position="283"/>
    </location>
</feature>
<evidence type="ECO:0000313" key="3">
    <source>
        <dbReference type="EMBL" id="KAF1814602.1"/>
    </source>
</evidence>
<evidence type="ECO:0000313" key="5">
    <source>
        <dbReference type="RefSeq" id="XP_033536233.1"/>
    </source>
</evidence>
<accession>A0A6G1G9E1</accession>
<dbReference type="RefSeq" id="XP_033536233.1">
    <property type="nucleotide sequence ID" value="XM_033679106.1"/>
</dbReference>
<feature type="region of interest" description="Disordered" evidence="1">
    <location>
        <begin position="319"/>
        <end position="343"/>
    </location>
</feature>
<gene>
    <name evidence="3 5" type="ORF">P152DRAFT_456877</name>
</gene>
<dbReference type="PANTHER" id="PTHR39599:SF2">
    <property type="entry name" value="ANCHORED PROTEIN, PUTATIVE (AFU_ORTHOLOGUE AFUA_1G09650)-RELATED"/>
    <property type="match status" value="1"/>
</dbReference>
<keyword evidence="4" id="KW-1185">Reference proteome</keyword>
<feature type="signal peptide" evidence="2">
    <location>
        <begin position="1"/>
        <end position="28"/>
    </location>
</feature>
<sequence>MRPLCSPSLLSSFLVLLLTSAETASVDSDKWPYDLPADVKYYPEHERLVRRNIEAHSRLRRDAQPTAVRKMSGDEGEMFFLDYWQLGQSSDEAWASESAFSDGSPDPDDNTVASVPAPLDHDRLAHRSNLSDPTPLQPFLLHSNATEQEHRWLWGRSRLSRRDFLCPLGTESCAGIGRPNSCCGAGETCVQVDDTGLGDVGCCPQGSNCGGELSSCDTAAGYQACPNSPNGGCCIPNYACLDVGCIVASTMTTTVTLPVVTVTTGRPSTTPTPPPPSTTQTQPLTCSPGFQSCPASLGGGCCPSDRGCGPTDCPPLSTAAPPVRPTGSTTITSPPPTSAAPTTTLPPISGCPGGFYMCSAFYIGGCCRVGRDCAETSCPRAESTTTVDANGVTVVAPVGDGPATTAGSCASGWFSCPADANGGCCPTDYACGTGAQCSATAGGGGAVEKVPASSASMHGVRGGVVCIIVGMLGLLLVL</sequence>
<proteinExistence type="predicted"/>
<organism evidence="3">
    <name type="scientific">Eremomyces bilateralis CBS 781.70</name>
    <dbReference type="NCBI Taxonomy" id="1392243"/>
    <lineage>
        <taxon>Eukaryota</taxon>
        <taxon>Fungi</taxon>
        <taxon>Dikarya</taxon>
        <taxon>Ascomycota</taxon>
        <taxon>Pezizomycotina</taxon>
        <taxon>Dothideomycetes</taxon>
        <taxon>Dothideomycetes incertae sedis</taxon>
        <taxon>Eremomycetales</taxon>
        <taxon>Eremomycetaceae</taxon>
        <taxon>Eremomyces</taxon>
    </lineage>
</organism>
<protein>
    <recommendedName>
        <fullName evidence="6">GPI anchored protein</fullName>
    </recommendedName>
</protein>